<gene>
    <name evidence="1" type="ORF">GSTENG00004445001</name>
</gene>
<reference evidence="1" key="1">
    <citation type="journal article" date="2004" name="Nature">
        <title>Genome duplication in the teleost fish Tetraodon nigroviridis reveals the early vertebrate proto-karyotype.</title>
        <authorList>
            <person name="Jaillon O."/>
            <person name="Aury J.-M."/>
            <person name="Brunet F."/>
            <person name="Petit J.-L."/>
            <person name="Stange-Thomann N."/>
            <person name="Mauceli E."/>
            <person name="Bouneau L."/>
            <person name="Fischer C."/>
            <person name="Ozouf-Costaz C."/>
            <person name="Bernot A."/>
            <person name="Nicaud S."/>
            <person name="Jaffe D."/>
            <person name="Fisher S."/>
            <person name="Lutfalla G."/>
            <person name="Dossat C."/>
            <person name="Segurens B."/>
            <person name="Dasilva C."/>
            <person name="Salanoubat M."/>
            <person name="Levy M."/>
            <person name="Boudet N."/>
            <person name="Castellano S."/>
            <person name="Anthouard V."/>
            <person name="Jubin C."/>
            <person name="Castelli V."/>
            <person name="Katinka M."/>
            <person name="Vacherie B."/>
            <person name="Biemont C."/>
            <person name="Skalli Z."/>
            <person name="Cattolico L."/>
            <person name="Poulain J."/>
            <person name="De Berardinis V."/>
            <person name="Cruaud C."/>
            <person name="Duprat S."/>
            <person name="Brottier P."/>
            <person name="Coutanceau J.-P."/>
            <person name="Gouzy J."/>
            <person name="Parra G."/>
            <person name="Lardier G."/>
            <person name="Chapple C."/>
            <person name="McKernan K.J."/>
            <person name="McEwan P."/>
            <person name="Bosak S."/>
            <person name="Kellis M."/>
            <person name="Volff J.-N."/>
            <person name="Guigo R."/>
            <person name="Zody M.C."/>
            <person name="Mesirov J."/>
            <person name="Lindblad-Toh K."/>
            <person name="Birren B."/>
            <person name="Nusbaum C."/>
            <person name="Kahn D."/>
            <person name="Robinson-Rechavi M."/>
            <person name="Laudet V."/>
            <person name="Schachter V."/>
            <person name="Quetier F."/>
            <person name="Saurin W."/>
            <person name="Scarpelli C."/>
            <person name="Wincker P."/>
            <person name="Lander E.S."/>
            <person name="Weissenbach J."/>
            <person name="Roest Crollius H."/>
        </authorList>
    </citation>
    <scope>NUCLEOTIDE SEQUENCE [LARGE SCALE GENOMIC DNA]</scope>
</reference>
<name>Q4TA42_TETNG</name>
<accession>Q4TA42</accession>
<organism evidence="1">
    <name type="scientific">Tetraodon nigroviridis</name>
    <name type="common">Spotted green pufferfish</name>
    <name type="synonym">Chelonodon nigroviridis</name>
    <dbReference type="NCBI Taxonomy" id="99883"/>
    <lineage>
        <taxon>Eukaryota</taxon>
        <taxon>Metazoa</taxon>
        <taxon>Chordata</taxon>
        <taxon>Craniata</taxon>
        <taxon>Vertebrata</taxon>
        <taxon>Euteleostomi</taxon>
        <taxon>Actinopterygii</taxon>
        <taxon>Neopterygii</taxon>
        <taxon>Teleostei</taxon>
        <taxon>Neoteleostei</taxon>
        <taxon>Acanthomorphata</taxon>
        <taxon>Eupercaria</taxon>
        <taxon>Tetraodontiformes</taxon>
        <taxon>Tetradontoidea</taxon>
        <taxon>Tetraodontidae</taxon>
        <taxon>Tetraodon</taxon>
    </lineage>
</organism>
<proteinExistence type="predicted"/>
<sequence>GAVRMASPFLDLLFSRPPPPQNVGVRGSKVRAKTIAGLCCPESQLHTMTTSM</sequence>
<comment type="caution">
    <text evidence="1">The sequence shown here is derived from an EMBL/GenBank/DDBJ whole genome shotgun (WGS) entry which is preliminary data.</text>
</comment>
<dbReference type="KEGG" id="tng:GSTEN00004445G001"/>
<feature type="non-terminal residue" evidence="1">
    <location>
        <position position="1"/>
    </location>
</feature>
<dbReference type="EMBL" id="CAAE01007450">
    <property type="protein sequence ID" value="CAF90240.1"/>
    <property type="molecule type" value="Genomic_DNA"/>
</dbReference>
<protein>
    <submittedName>
        <fullName evidence="1">(spotted green pufferfish) hypothetical protein</fullName>
    </submittedName>
</protein>
<dbReference type="AlphaFoldDB" id="Q4TA42"/>
<evidence type="ECO:0000313" key="1">
    <source>
        <dbReference type="EMBL" id="CAF90240.1"/>
    </source>
</evidence>
<reference evidence="1" key="2">
    <citation type="submission" date="2004-02" db="EMBL/GenBank/DDBJ databases">
        <authorList>
            <consortium name="Genoscope"/>
            <consortium name="Whitehead Institute Centre for Genome Research"/>
        </authorList>
    </citation>
    <scope>NUCLEOTIDE SEQUENCE</scope>
</reference>